<sequence>MLVQKIALLWKLSMVCDALNGFDQVHDDKRLPPAFWRI</sequence>
<proteinExistence type="predicted"/>
<name>A0ABV2HC54_9HYPH</name>
<dbReference type="Proteomes" id="UP001549031">
    <property type="component" value="Unassembled WGS sequence"/>
</dbReference>
<comment type="caution">
    <text evidence="1">The sequence shown here is derived from an EMBL/GenBank/DDBJ whole genome shotgun (WGS) entry which is preliminary data.</text>
</comment>
<reference evidence="1 2" key="1">
    <citation type="submission" date="2024-06" db="EMBL/GenBank/DDBJ databases">
        <title>Genomic Encyclopedia of Type Strains, Phase IV (KMG-IV): sequencing the most valuable type-strain genomes for metagenomic binning, comparative biology and taxonomic classification.</title>
        <authorList>
            <person name="Goeker M."/>
        </authorList>
    </citation>
    <scope>NUCLEOTIDE SEQUENCE [LARGE SCALE GENOMIC DNA]</scope>
    <source>
        <strain evidence="1 2">DSM 105042</strain>
    </source>
</reference>
<evidence type="ECO:0000313" key="1">
    <source>
        <dbReference type="EMBL" id="MET3587767.1"/>
    </source>
</evidence>
<accession>A0ABV2HC54</accession>
<evidence type="ECO:0008006" key="3">
    <source>
        <dbReference type="Google" id="ProtNLM"/>
    </source>
</evidence>
<keyword evidence="2" id="KW-1185">Reference proteome</keyword>
<dbReference type="EMBL" id="JBEPLJ010000016">
    <property type="protein sequence ID" value="MET3587767.1"/>
    <property type="molecule type" value="Genomic_DNA"/>
</dbReference>
<evidence type="ECO:0000313" key="2">
    <source>
        <dbReference type="Proteomes" id="UP001549031"/>
    </source>
</evidence>
<protein>
    <recommendedName>
        <fullName evidence="3">Transposase</fullName>
    </recommendedName>
</protein>
<gene>
    <name evidence="1" type="ORF">ABID21_003898</name>
</gene>
<organism evidence="1 2">
    <name type="scientific">Pseudorhizobium tarimense</name>
    <dbReference type="NCBI Taxonomy" id="1079109"/>
    <lineage>
        <taxon>Bacteria</taxon>
        <taxon>Pseudomonadati</taxon>
        <taxon>Pseudomonadota</taxon>
        <taxon>Alphaproteobacteria</taxon>
        <taxon>Hyphomicrobiales</taxon>
        <taxon>Rhizobiaceae</taxon>
        <taxon>Rhizobium/Agrobacterium group</taxon>
        <taxon>Pseudorhizobium</taxon>
    </lineage>
</organism>